<dbReference type="PANTHER" id="PTHR31218">
    <property type="entry name" value="WAT1-RELATED PROTEIN"/>
    <property type="match status" value="1"/>
</dbReference>
<dbReference type="Proteomes" id="UP000447434">
    <property type="component" value="Chromosome 20"/>
</dbReference>
<dbReference type="OrthoDB" id="1728340at2759"/>
<dbReference type="AlphaFoldDB" id="A0A6A4NIC6"/>
<organism evidence="5 6">
    <name type="scientific">Lupinus albus</name>
    <name type="common">White lupine</name>
    <name type="synonym">Lupinus termis</name>
    <dbReference type="NCBI Taxonomy" id="3870"/>
    <lineage>
        <taxon>Eukaryota</taxon>
        <taxon>Viridiplantae</taxon>
        <taxon>Streptophyta</taxon>
        <taxon>Embryophyta</taxon>
        <taxon>Tracheophyta</taxon>
        <taxon>Spermatophyta</taxon>
        <taxon>Magnoliopsida</taxon>
        <taxon>eudicotyledons</taxon>
        <taxon>Gunneridae</taxon>
        <taxon>Pentapetalae</taxon>
        <taxon>rosids</taxon>
        <taxon>fabids</taxon>
        <taxon>Fabales</taxon>
        <taxon>Fabaceae</taxon>
        <taxon>Papilionoideae</taxon>
        <taxon>50 kb inversion clade</taxon>
        <taxon>genistoids sensu lato</taxon>
        <taxon>core genistoids</taxon>
        <taxon>Genisteae</taxon>
        <taxon>Lupinus</taxon>
    </lineage>
</organism>
<keyword evidence="2 4" id="KW-1133">Transmembrane helix</keyword>
<evidence type="ECO:0000256" key="2">
    <source>
        <dbReference type="ARBA" id="ARBA00022989"/>
    </source>
</evidence>
<feature type="transmembrane region" description="Helical" evidence="4">
    <location>
        <begin position="41"/>
        <end position="60"/>
    </location>
</feature>
<evidence type="ECO:0000256" key="3">
    <source>
        <dbReference type="ARBA" id="ARBA00023136"/>
    </source>
</evidence>
<evidence type="ECO:0000313" key="5">
    <source>
        <dbReference type="EMBL" id="KAE9591873.1"/>
    </source>
</evidence>
<dbReference type="InterPro" id="IPR030184">
    <property type="entry name" value="WAT1-related"/>
</dbReference>
<dbReference type="GO" id="GO:0022857">
    <property type="term" value="F:transmembrane transporter activity"/>
    <property type="evidence" value="ECO:0007669"/>
    <property type="project" value="InterPro"/>
</dbReference>
<sequence length="69" mass="7997">MSERYTCPYSSTALMSLMGALLSITFTFLLERDLSQWRLGWNVRLIAVAYAVCHILKILLRYCLICSYI</sequence>
<keyword evidence="3 4" id="KW-0472">Membrane</keyword>
<evidence type="ECO:0000256" key="1">
    <source>
        <dbReference type="ARBA" id="ARBA00022692"/>
    </source>
</evidence>
<protein>
    <submittedName>
        <fullName evidence="5">Uncharacterized protein</fullName>
    </submittedName>
</protein>
<dbReference type="EMBL" id="WOCE01000020">
    <property type="protein sequence ID" value="KAE9591873.1"/>
    <property type="molecule type" value="Genomic_DNA"/>
</dbReference>
<reference evidence="6" key="1">
    <citation type="journal article" date="2020" name="Nat. Commun.">
        <title>Genome sequence of the cluster root forming white lupin.</title>
        <authorList>
            <person name="Hufnagel B."/>
            <person name="Marques A."/>
            <person name="Soriano A."/>
            <person name="Marques L."/>
            <person name="Divol F."/>
            <person name="Doumas P."/>
            <person name="Sallet E."/>
            <person name="Mancinotti D."/>
            <person name="Carrere S."/>
            <person name="Marande W."/>
            <person name="Arribat S."/>
            <person name="Keller J."/>
            <person name="Huneau C."/>
            <person name="Blein T."/>
            <person name="Aime D."/>
            <person name="Laguerre M."/>
            <person name="Taylor J."/>
            <person name="Schubert V."/>
            <person name="Nelson M."/>
            <person name="Geu-Flores F."/>
            <person name="Crespi M."/>
            <person name="Gallardo-Guerrero K."/>
            <person name="Delaux P.-M."/>
            <person name="Salse J."/>
            <person name="Berges H."/>
            <person name="Guyot R."/>
            <person name="Gouzy J."/>
            <person name="Peret B."/>
        </authorList>
    </citation>
    <scope>NUCLEOTIDE SEQUENCE [LARGE SCALE GENOMIC DNA]</scope>
    <source>
        <strain evidence="6">cv. Amiga</strain>
    </source>
</reference>
<keyword evidence="1 4" id="KW-0812">Transmembrane</keyword>
<name>A0A6A4NIC6_LUPAL</name>
<evidence type="ECO:0000313" key="6">
    <source>
        <dbReference type="Proteomes" id="UP000447434"/>
    </source>
</evidence>
<proteinExistence type="predicted"/>
<accession>A0A6A4NIC6</accession>
<keyword evidence="6" id="KW-1185">Reference proteome</keyword>
<feature type="transmembrane region" description="Helical" evidence="4">
    <location>
        <begin position="12"/>
        <end position="29"/>
    </location>
</feature>
<comment type="caution">
    <text evidence="5">The sequence shown here is derived from an EMBL/GenBank/DDBJ whole genome shotgun (WGS) entry which is preliminary data.</text>
</comment>
<gene>
    <name evidence="5" type="ORF">Lalb_Chr20g0123301</name>
</gene>
<dbReference type="GO" id="GO:0016020">
    <property type="term" value="C:membrane"/>
    <property type="evidence" value="ECO:0007669"/>
    <property type="project" value="InterPro"/>
</dbReference>
<evidence type="ECO:0000256" key="4">
    <source>
        <dbReference type="SAM" id="Phobius"/>
    </source>
</evidence>